<dbReference type="PANTHER" id="PTHR37422:SF13">
    <property type="entry name" value="LIPOPOLYSACCHARIDE BIOSYNTHESIS PROTEIN PA4999-RELATED"/>
    <property type="match status" value="1"/>
</dbReference>
<evidence type="ECO:0000256" key="1">
    <source>
        <dbReference type="ARBA" id="ARBA00004141"/>
    </source>
</evidence>
<dbReference type="Proteomes" id="UP000244677">
    <property type="component" value="Chromosome"/>
</dbReference>
<dbReference type="EMBL" id="CP020919">
    <property type="protein sequence ID" value="AWG24566.1"/>
    <property type="molecule type" value="Genomic_DNA"/>
</dbReference>
<feature type="transmembrane region" description="Helical" evidence="5">
    <location>
        <begin position="31"/>
        <end position="47"/>
    </location>
</feature>
<organism evidence="7 8">
    <name type="scientific">Flavobacterium kingsejongi</name>
    <dbReference type="NCBI Taxonomy" id="1678728"/>
    <lineage>
        <taxon>Bacteria</taxon>
        <taxon>Pseudomonadati</taxon>
        <taxon>Bacteroidota</taxon>
        <taxon>Flavobacteriia</taxon>
        <taxon>Flavobacteriales</taxon>
        <taxon>Flavobacteriaceae</taxon>
        <taxon>Flavobacterium</taxon>
    </lineage>
</organism>
<feature type="transmembrane region" description="Helical" evidence="5">
    <location>
        <begin position="241"/>
        <end position="257"/>
    </location>
</feature>
<dbReference type="InterPro" id="IPR051533">
    <property type="entry name" value="WaaL-like"/>
</dbReference>
<feature type="transmembrane region" description="Helical" evidence="5">
    <location>
        <begin position="156"/>
        <end position="177"/>
    </location>
</feature>
<comment type="subcellular location">
    <subcellularLocation>
        <location evidence="1">Membrane</location>
        <topology evidence="1">Multi-pass membrane protein</topology>
    </subcellularLocation>
</comment>
<gene>
    <name evidence="7" type="ORF">FK004_04650</name>
</gene>
<feature type="transmembrane region" description="Helical" evidence="5">
    <location>
        <begin position="7"/>
        <end position="25"/>
    </location>
</feature>
<reference evidence="7 8" key="1">
    <citation type="submission" date="2017-04" db="EMBL/GenBank/DDBJ databases">
        <title>Complete genome sequence of Flavobacterium kingsejong AJ004.</title>
        <authorList>
            <person name="Lee P.C."/>
        </authorList>
    </citation>
    <scope>NUCLEOTIDE SEQUENCE [LARGE SCALE GENOMIC DNA]</scope>
    <source>
        <strain evidence="7 8">AJ004</strain>
    </source>
</reference>
<dbReference type="KEGG" id="fki:FK004_04650"/>
<keyword evidence="3 5" id="KW-1133">Transmembrane helix</keyword>
<feature type="transmembrane region" description="Helical" evidence="5">
    <location>
        <begin position="399"/>
        <end position="421"/>
    </location>
</feature>
<feature type="domain" description="O-antigen ligase-related" evidence="6">
    <location>
        <begin position="197"/>
        <end position="364"/>
    </location>
</feature>
<proteinExistence type="predicted"/>
<accession>A0A2S1LLW1</accession>
<evidence type="ECO:0000256" key="4">
    <source>
        <dbReference type="ARBA" id="ARBA00023136"/>
    </source>
</evidence>
<dbReference type="Pfam" id="PF04932">
    <property type="entry name" value="Wzy_C"/>
    <property type="match status" value="1"/>
</dbReference>
<feature type="transmembrane region" description="Helical" evidence="5">
    <location>
        <begin position="189"/>
        <end position="207"/>
    </location>
</feature>
<evidence type="ECO:0000256" key="5">
    <source>
        <dbReference type="SAM" id="Phobius"/>
    </source>
</evidence>
<keyword evidence="8" id="KW-1185">Reference proteome</keyword>
<evidence type="ECO:0000313" key="8">
    <source>
        <dbReference type="Proteomes" id="UP000244677"/>
    </source>
</evidence>
<dbReference type="GO" id="GO:0016020">
    <property type="term" value="C:membrane"/>
    <property type="evidence" value="ECO:0007669"/>
    <property type="project" value="UniProtKB-SubCell"/>
</dbReference>
<evidence type="ECO:0000313" key="7">
    <source>
        <dbReference type="EMBL" id="AWG24566.1"/>
    </source>
</evidence>
<dbReference type="OrthoDB" id="1143110at2"/>
<evidence type="ECO:0000259" key="6">
    <source>
        <dbReference type="Pfam" id="PF04932"/>
    </source>
</evidence>
<name>A0A2S1LLW1_9FLAO</name>
<evidence type="ECO:0000256" key="3">
    <source>
        <dbReference type="ARBA" id="ARBA00022989"/>
    </source>
</evidence>
<sequence>MKISEKHFARLFNILLLLIAVTMIFRKQCTWMIILFVVCCLIFRRKLNFQRESIIFGLIIAAPFLLEILFFWNNSSLSGGLKSAEKSISLLLFPLFIIGNYKYIDYKWIINYYSKIMVLLLVLLLLRFVILYPDMIDKYRNGIHLWEMGYVFSNSFGNHAPALNMHLAFVAILNFYLVLQSFHNNRGSAYKIMEMLFLIVSIFFILLVNTRMALFNMGAGFGIVIIYEIQRRHNFKKVLKTAGLMMILASILFFFFVKNDPYMKEKYSKVTFAHMDKIGRLDEIDHPEINVFNSLVTRVSIWKSGWELGVQNLPFGVGASDGKKELVHYFKETNQVFLAKYEFPMHNQFLDFFLKYGIAGFFVVALYIFTIGYLGFSAKSGVTVAFFLLFFTSNLTDDFLIRFDGIAFSGFWFSLFTVNWLQQKELHHKNNTKLQ</sequence>
<dbReference type="PANTHER" id="PTHR37422">
    <property type="entry name" value="TEICHURONIC ACID BIOSYNTHESIS PROTEIN TUAE"/>
    <property type="match status" value="1"/>
</dbReference>
<dbReference type="InterPro" id="IPR007016">
    <property type="entry name" value="O-antigen_ligase-rel_domated"/>
</dbReference>
<feature type="transmembrane region" description="Helical" evidence="5">
    <location>
        <begin position="54"/>
        <end position="72"/>
    </location>
</feature>
<protein>
    <recommendedName>
        <fullName evidence="6">O-antigen ligase-related domain-containing protein</fullName>
    </recommendedName>
</protein>
<keyword evidence="4 5" id="KW-0472">Membrane</keyword>
<dbReference type="AlphaFoldDB" id="A0A2S1LLW1"/>
<feature type="transmembrane region" description="Helical" evidence="5">
    <location>
        <begin position="87"/>
        <end position="104"/>
    </location>
</feature>
<feature type="transmembrane region" description="Helical" evidence="5">
    <location>
        <begin position="352"/>
        <end position="369"/>
    </location>
</feature>
<keyword evidence="2 5" id="KW-0812">Transmembrane</keyword>
<feature type="transmembrane region" description="Helical" evidence="5">
    <location>
        <begin position="116"/>
        <end position="136"/>
    </location>
</feature>
<evidence type="ECO:0000256" key="2">
    <source>
        <dbReference type="ARBA" id="ARBA00022692"/>
    </source>
</evidence>